<keyword evidence="1" id="KW-0548">Nucleotidyltransferase</keyword>
<keyword evidence="2" id="KW-1185">Reference proteome</keyword>
<dbReference type="Gene3D" id="3.90.550.10">
    <property type="entry name" value="Spore Coat Polysaccharide Biosynthesis Protein SpsA, Chain A"/>
    <property type="match status" value="1"/>
</dbReference>
<dbReference type="GO" id="GO:0016779">
    <property type="term" value="F:nucleotidyltransferase activity"/>
    <property type="evidence" value="ECO:0007669"/>
    <property type="project" value="UniProtKB-KW"/>
</dbReference>
<dbReference type="CDD" id="cd02513">
    <property type="entry name" value="CMP-NeuAc_Synthase"/>
    <property type="match status" value="1"/>
</dbReference>
<keyword evidence="1" id="KW-0808">Transferase</keyword>
<gene>
    <name evidence="1" type="ORF">ACFO0S_06405</name>
</gene>
<reference evidence="2" key="1">
    <citation type="journal article" date="2019" name="Int. J. Syst. Evol. Microbiol.">
        <title>The Global Catalogue of Microorganisms (GCM) 10K type strain sequencing project: providing services to taxonomists for standard genome sequencing and annotation.</title>
        <authorList>
            <consortium name="The Broad Institute Genomics Platform"/>
            <consortium name="The Broad Institute Genome Sequencing Center for Infectious Disease"/>
            <person name="Wu L."/>
            <person name="Ma J."/>
        </authorList>
    </citation>
    <scope>NUCLEOTIDE SEQUENCE [LARGE SCALE GENOMIC DNA]</scope>
    <source>
        <strain evidence="2">CCUG 50353</strain>
    </source>
</reference>
<proteinExistence type="predicted"/>
<dbReference type="PANTHER" id="PTHR21485">
    <property type="entry name" value="HAD SUPERFAMILY MEMBERS CMAS AND KDSC"/>
    <property type="match status" value="1"/>
</dbReference>
<name>A0ABV8UTP5_9BACL</name>
<evidence type="ECO:0000313" key="1">
    <source>
        <dbReference type="EMBL" id="MFC4354696.1"/>
    </source>
</evidence>
<dbReference type="EMBL" id="JBHSEF010000013">
    <property type="protein sequence ID" value="MFC4354696.1"/>
    <property type="molecule type" value="Genomic_DNA"/>
</dbReference>
<dbReference type="Proteomes" id="UP001595733">
    <property type="component" value="Unassembled WGS sequence"/>
</dbReference>
<dbReference type="SUPFAM" id="SSF53448">
    <property type="entry name" value="Nucleotide-diphospho-sugar transferases"/>
    <property type="match status" value="1"/>
</dbReference>
<dbReference type="InterPro" id="IPR029044">
    <property type="entry name" value="Nucleotide-diphossugar_trans"/>
</dbReference>
<comment type="caution">
    <text evidence="1">The sequence shown here is derived from an EMBL/GenBank/DDBJ whole genome shotgun (WGS) entry which is preliminary data.</text>
</comment>
<dbReference type="Pfam" id="PF02348">
    <property type="entry name" value="CTP_transf_3"/>
    <property type="match status" value="1"/>
</dbReference>
<dbReference type="InterPro" id="IPR003329">
    <property type="entry name" value="Cytidylyl_trans"/>
</dbReference>
<accession>A0ABV8UTP5</accession>
<sequence length="230" mass="26190">MFNELKFLVVIPARGGSKGIPGKNIIEVNNKPLIQYTIDAAMKSKYIDKIVVSTDDKEIAEVSIRCGAEVPFLRPGKLATDVSRTIDSVIYTLNNLPCIHIYDYLILLQPTQPLRQAFHIDEAIETIIKEESASLVSVTKVKEHPILIRTLNEEGQLQPLLNIQSTIRRQEFPNYYKVNGAIYINKLDKSFDANISFNDNKLAYIMDEKYDLDIDEPIDLELLKLKLKLI</sequence>
<dbReference type="InterPro" id="IPR050793">
    <property type="entry name" value="CMP-NeuNAc_synthase"/>
</dbReference>
<dbReference type="RefSeq" id="WP_378140978.1">
    <property type="nucleotide sequence ID" value="NZ_JBHSEF010000013.1"/>
</dbReference>
<evidence type="ECO:0000313" key="2">
    <source>
        <dbReference type="Proteomes" id="UP001595733"/>
    </source>
</evidence>
<organism evidence="1 2">
    <name type="scientific">Chryseomicrobium palamuruense</name>
    <dbReference type="NCBI Taxonomy" id="682973"/>
    <lineage>
        <taxon>Bacteria</taxon>
        <taxon>Bacillati</taxon>
        <taxon>Bacillota</taxon>
        <taxon>Bacilli</taxon>
        <taxon>Bacillales</taxon>
        <taxon>Caryophanaceae</taxon>
        <taxon>Chryseomicrobium</taxon>
    </lineage>
</organism>
<dbReference type="PANTHER" id="PTHR21485:SF6">
    <property type="entry name" value="N-ACYLNEURAMINATE CYTIDYLYLTRANSFERASE-RELATED"/>
    <property type="match status" value="1"/>
</dbReference>
<protein>
    <submittedName>
        <fullName evidence="1">Cytidylyltransferase domain-containing protein</fullName>
    </submittedName>
</protein>